<evidence type="ECO:0000313" key="2">
    <source>
        <dbReference type="Proteomes" id="UP000054538"/>
    </source>
</evidence>
<reference evidence="1 2" key="1">
    <citation type="submission" date="2014-04" db="EMBL/GenBank/DDBJ databases">
        <authorList>
            <consortium name="DOE Joint Genome Institute"/>
            <person name="Kuo A."/>
            <person name="Kohler A."/>
            <person name="Jargeat P."/>
            <person name="Nagy L.G."/>
            <person name="Floudas D."/>
            <person name="Copeland A."/>
            <person name="Barry K.W."/>
            <person name="Cichocki N."/>
            <person name="Veneault-Fourrey C."/>
            <person name="LaButti K."/>
            <person name="Lindquist E.A."/>
            <person name="Lipzen A."/>
            <person name="Lundell T."/>
            <person name="Morin E."/>
            <person name="Murat C."/>
            <person name="Sun H."/>
            <person name="Tunlid A."/>
            <person name="Henrissat B."/>
            <person name="Grigoriev I.V."/>
            <person name="Hibbett D.S."/>
            <person name="Martin F."/>
            <person name="Nordberg H.P."/>
            <person name="Cantor M.N."/>
            <person name="Hua S.X."/>
        </authorList>
    </citation>
    <scope>NUCLEOTIDE SEQUENCE [LARGE SCALE GENOMIC DNA]</scope>
    <source>
        <strain evidence="1 2">Ve08.2h10</strain>
    </source>
</reference>
<accession>A0A0D0E4M4</accession>
<proteinExistence type="predicted"/>
<evidence type="ECO:0000313" key="1">
    <source>
        <dbReference type="EMBL" id="KIK92240.1"/>
    </source>
</evidence>
<dbReference type="Proteomes" id="UP000054538">
    <property type="component" value="Unassembled WGS sequence"/>
</dbReference>
<dbReference type="InParanoid" id="A0A0D0E4M4"/>
<dbReference type="EMBL" id="KN825300">
    <property type="protein sequence ID" value="KIK92240.1"/>
    <property type="molecule type" value="Genomic_DNA"/>
</dbReference>
<gene>
    <name evidence="1" type="ORF">PAXRUDRAFT_830144</name>
</gene>
<protein>
    <submittedName>
        <fullName evidence="1">Uncharacterized protein</fullName>
    </submittedName>
</protein>
<keyword evidence="2" id="KW-1185">Reference proteome</keyword>
<dbReference type="AlphaFoldDB" id="A0A0D0E4M4"/>
<sequence>MLLVFEPPPTPPHRPRCINDSDSISISAIQIRCVTTVGHRLVKLPVSRGGGGGEIAVRCKQRQGIL</sequence>
<organism evidence="1 2">
    <name type="scientific">Paxillus rubicundulus Ve08.2h10</name>
    <dbReference type="NCBI Taxonomy" id="930991"/>
    <lineage>
        <taxon>Eukaryota</taxon>
        <taxon>Fungi</taxon>
        <taxon>Dikarya</taxon>
        <taxon>Basidiomycota</taxon>
        <taxon>Agaricomycotina</taxon>
        <taxon>Agaricomycetes</taxon>
        <taxon>Agaricomycetidae</taxon>
        <taxon>Boletales</taxon>
        <taxon>Paxilineae</taxon>
        <taxon>Paxillaceae</taxon>
        <taxon>Paxillus</taxon>
    </lineage>
</organism>
<name>A0A0D0E4M4_9AGAM</name>
<dbReference type="HOGENOM" id="CLU_2831920_0_0_1"/>
<reference evidence="2" key="2">
    <citation type="submission" date="2015-01" db="EMBL/GenBank/DDBJ databases">
        <title>Evolutionary Origins and Diversification of the Mycorrhizal Mutualists.</title>
        <authorList>
            <consortium name="DOE Joint Genome Institute"/>
            <consortium name="Mycorrhizal Genomics Consortium"/>
            <person name="Kohler A."/>
            <person name="Kuo A."/>
            <person name="Nagy L.G."/>
            <person name="Floudas D."/>
            <person name="Copeland A."/>
            <person name="Barry K.W."/>
            <person name="Cichocki N."/>
            <person name="Veneault-Fourrey C."/>
            <person name="LaButti K."/>
            <person name="Lindquist E.A."/>
            <person name="Lipzen A."/>
            <person name="Lundell T."/>
            <person name="Morin E."/>
            <person name="Murat C."/>
            <person name="Riley R."/>
            <person name="Ohm R."/>
            <person name="Sun H."/>
            <person name="Tunlid A."/>
            <person name="Henrissat B."/>
            <person name="Grigoriev I.V."/>
            <person name="Hibbett D.S."/>
            <person name="Martin F."/>
        </authorList>
    </citation>
    <scope>NUCLEOTIDE SEQUENCE [LARGE SCALE GENOMIC DNA]</scope>
    <source>
        <strain evidence="2">Ve08.2h10</strain>
    </source>
</reference>